<keyword evidence="9" id="KW-0472">Membrane</keyword>
<evidence type="ECO:0000256" key="3">
    <source>
        <dbReference type="ARBA" id="ARBA00022448"/>
    </source>
</evidence>
<evidence type="ECO:0000256" key="8">
    <source>
        <dbReference type="ARBA" id="ARBA00023114"/>
    </source>
</evidence>
<sequence>MKSAIPGFLATGVAAAGISAFAQTSQTTVDRTAITMFGIADVTIGYGAGSTSHLVQLYSGGNATSRVGFRGFQDLGGGLAAGFWLEMGYVLDTGLGMAGNTNNQPDGATSSNVISFNRRATVSLADRWGELRLGRDITASYRNRQDMDPFDNNGVGTTEPQVESIAGPTSTRASNMIGYFLPHDLHGFFGEVQYFLGESISGTGLPSSRDGTGYAGRLGFTVGNFAMAAAGSKVSYARTADFGTVRVFNIGAAYDFDFVRMTIGYYRDSVDSAPPVTRKGFVLGAVFPVGQDQLKMAISSYGTREPGDPATRKLSLGYVYNLSKRTALYVTGAYVRNSGGASVALNGASTAPNESSRGMDLGMRHNF</sequence>
<accession>A0ABU8WFE4</accession>
<proteinExistence type="predicted"/>
<dbReference type="PANTHER" id="PTHR34501:SF9">
    <property type="entry name" value="MAJOR OUTER MEMBRANE PROTEIN P.IA"/>
    <property type="match status" value="1"/>
</dbReference>
<evidence type="ECO:0000313" key="14">
    <source>
        <dbReference type="EMBL" id="MEJ8846227.1"/>
    </source>
</evidence>
<dbReference type="RefSeq" id="WP_340341368.1">
    <property type="nucleotide sequence ID" value="NZ_JBBKZT010000002.1"/>
</dbReference>
<feature type="domain" description="Porin" evidence="13">
    <location>
        <begin position="13"/>
        <end position="339"/>
    </location>
</feature>
<evidence type="ECO:0000256" key="1">
    <source>
        <dbReference type="ARBA" id="ARBA00004571"/>
    </source>
</evidence>
<feature type="signal peptide" evidence="12">
    <location>
        <begin position="1"/>
        <end position="22"/>
    </location>
</feature>
<dbReference type="EMBL" id="JBBKZT010000002">
    <property type="protein sequence ID" value="MEJ8846227.1"/>
    <property type="molecule type" value="Genomic_DNA"/>
</dbReference>
<organism evidence="14 15">
    <name type="scientific">Variovorax rhizosphaerae</name>
    <dbReference type="NCBI Taxonomy" id="1836200"/>
    <lineage>
        <taxon>Bacteria</taxon>
        <taxon>Pseudomonadati</taxon>
        <taxon>Pseudomonadota</taxon>
        <taxon>Betaproteobacteria</taxon>
        <taxon>Burkholderiales</taxon>
        <taxon>Comamonadaceae</taxon>
        <taxon>Variovorax</taxon>
    </lineage>
</organism>
<feature type="compositionally biased region" description="Polar residues" evidence="11">
    <location>
        <begin position="154"/>
        <end position="166"/>
    </location>
</feature>
<keyword evidence="4" id="KW-1134">Transmembrane beta strand</keyword>
<dbReference type="InterPro" id="IPR050298">
    <property type="entry name" value="Gram-neg_bact_OMP"/>
</dbReference>
<evidence type="ECO:0000313" key="15">
    <source>
        <dbReference type="Proteomes" id="UP001385892"/>
    </source>
</evidence>
<keyword evidence="8" id="KW-0626">Porin</keyword>
<evidence type="ECO:0000256" key="6">
    <source>
        <dbReference type="ARBA" id="ARBA00022729"/>
    </source>
</evidence>
<comment type="subunit">
    <text evidence="2">Homotrimer.</text>
</comment>
<keyword evidence="10" id="KW-0998">Cell outer membrane</keyword>
<evidence type="ECO:0000259" key="13">
    <source>
        <dbReference type="Pfam" id="PF13609"/>
    </source>
</evidence>
<feature type="region of interest" description="Disordered" evidence="11">
    <location>
        <begin position="144"/>
        <end position="166"/>
    </location>
</feature>
<comment type="caution">
    <text evidence="14">The sequence shown here is derived from an EMBL/GenBank/DDBJ whole genome shotgun (WGS) entry which is preliminary data.</text>
</comment>
<dbReference type="Pfam" id="PF13609">
    <property type="entry name" value="Porin_4"/>
    <property type="match status" value="1"/>
</dbReference>
<dbReference type="Proteomes" id="UP001385892">
    <property type="component" value="Unassembled WGS sequence"/>
</dbReference>
<keyword evidence="15" id="KW-1185">Reference proteome</keyword>
<evidence type="ECO:0000256" key="4">
    <source>
        <dbReference type="ARBA" id="ARBA00022452"/>
    </source>
</evidence>
<evidence type="ECO:0000256" key="5">
    <source>
        <dbReference type="ARBA" id="ARBA00022692"/>
    </source>
</evidence>
<name>A0ABU8WFE4_9BURK</name>
<evidence type="ECO:0000256" key="7">
    <source>
        <dbReference type="ARBA" id="ARBA00023065"/>
    </source>
</evidence>
<feature type="chain" id="PRO_5045649717" evidence="12">
    <location>
        <begin position="23"/>
        <end position="367"/>
    </location>
</feature>
<evidence type="ECO:0000256" key="2">
    <source>
        <dbReference type="ARBA" id="ARBA00011233"/>
    </source>
</evidence>
<dbReference type="CDD" id="cd00342">
    <property type="entry name" value="gram_neg_porins"/>
    <property type="match status" value="1"/>
</dbReference>
<evidence type="ECO:0000256" key="12">
    <source>
        <dbReference type="SAM" id="SignalP"/>
    </source>
</evidence>
<gene>
    <name evidence="14" type="ORF">WKW82_06190</name>
</gene>
<dbReference type="InterPro" id="IPR023614">
    <property type="entry name" value="Porin_dom_sf"/>
</dbReference>
<comment type="subcellular location">
    <subcellularLocation>
        <location evidence="1">Cell outer membrane</location>
        <topology evidence="1">Multi-pass membrane protein</topology>
    </subcellularLocation>
</comment>
<dbReference type="InterPro" id="IPR033900">
    <property type="entry name" value="Gram_neg_porin_domain"/>
</dbReference>
<evidence type="ECO:0000256" key="9">
    <source>
        <dbReference type="ARBA" id="ARBA00023136"/>
    </source>
</evidence>
<evidence type="ECO:0000256" key="10">
    <source>
        <dbReference type="ARBA" id="ARBA00023237"/>
    </source>
</evidence>
<protein>
    <submittedName>
        <fullName evidence="14">Porin</fullName>
    </submittedName>
</protein>
<dbReference type="PANTHER" id="PTHR34501">
    <property type="entry name" value="PROTEIN YDDL-RELATED"/>
    <property type="match status" value="1"/>
</dbReference>
<keyword evidence="3" id="KW-0813">Transport</keyword>
<keyword evidence="7" id="KW-0406">Ion transport</keyword>
<keyword evidence="6 12" id="KW-0732">Signal</keyword>
<dbReference type="Gene3D" id="2.40.160.10">
    <property type="entry name" value="Porin"/>
    <property type="match status" value="1"/>
</dbReference>
<feature type="region of interest" description="Disordered" evidence="11">
    <location>
        <begin position="348"/>
        <end position="367"/>
    </location>
</feature>
<evidence type="ECO:0000256" key="11">
    <source>
        <dbReference type="SAM" id="MobiDB-lite"/>
    </source>
</evidence>
<keyword evidence="5" id="KW-0812">Transmembrane</keyword>
<dbReference type="SUPFAM" id="SSF56935">
    <property type="entry name" value="Porins"/>
    <property type="match status" value="1"/>
</dbReference>
<reference evidence="14 15" key="1">
    <citation type="submission" date="2024-03" db="EMBL/GenBank/DDBJ databases">
        <title>Novel species of the genus Variovorax.</title>
        <authorList>
            <person name="Liu Q."/>
            <person name="Xin Y.-H."/>
        </authorList>
    </citation>
    <scope>NUCLEOTIDE SEQUENCE [LARGE SCALE GENOMIC DNA]</scope>
    <source>
        <strain evidence="14 15">KACC 18900</strain>
    </source>
</reference>